<evidence type="ECO:0000256" key="5">
    <source>
        <dbReference type="ARBA" id="ARBA00023067"/>
    </source>
</evidence>
<keyword evidence="11" id="KW-1185">Reference proteome</keyword>
<protein>
    <recommendedName>
        <fullName evidence="7">Chromosome partition protein Smc</fullName>
    </recommendedName>
</protein>
<dbReference type="HAMAP" id="MF_01894">
    <property type="entry name" value="Smc_prok"/>
    <property type="match status" value="1"/>
</dbReference>
<sequence>MFLKSLDIFGFKSFADRTRIEFADGITALLGPNGCGKSNVVDAIKWVLGEQASKAMRAEKMEDVIFNGTENRKPLNVAEVTLTLANETGLLPIDVPEIQIKRRLYRSGESEYFINSTPVKLKDVRELFWDTGVGKAAYSVMEQGKIDQILSSKPEERRYLFEEAAGITRYKVRGAEAERKLEKTEENMRQVEGILGEVKRSYDSLKIQAEKTLKYRALKEDIFQFELDIQLLRLKQFNTERDHRAEELERLTKARDACKAELDAINKSLEENMDVVNSMEEKLVQHQKEIYGLAVEKNAKEKEAKLLAEQRLEAKAKIQQNEGRERAIQNKIDELIEDAEEQDGVVRDLKKRLEEIEKNIAAFEENIKLASAQIGENDGALRRAEAEIAELEAERAHLEKDLQTITDDIVAALDAGLKNAGYSAAERRRTEEAVAEVLQRLRTMLAGRETMLRDLVAMVDRALQGGQSIQPSELRRLAETLATALAEGASHAEKAQELFENYRRATPSFIDDFLAPEGIITRKRALDDKINAAKEAVRQRREKIAQLRSENDGLGLKIEEYRKTLEDLRVNRVRMATQAQSAEEQARLIRRELAGQEALLKTVQDELFLDRKRFDEIAERIEDAEAEIAEIERRGRRLTEELENLERDIAQRNGDVAGKQESIKKKMTELSRFQQSIEKVHLELVQSETEIRNIKENFRETHSRDLMEFEERMFTITTPTAEIREKLAAARATLKDLGSVNLMAPEEFQETKERYDFLSGQLADLQKARDDLARITAEIRAESSELFLTTYNRIKKNFHNMFRRLFGGGRAELRLSDPNHVLESGIEIYAQPPGKKLENITLLSGGEKSMTAVALLFATYMVKPSPFCFLDEIDAALDEQNVLRFVQLLREFGSTSQFIVITHNKKTVTGARTLLGVTMEESGVTKVISVRLENEDALDNPPEAAAEIEPIEDEDVEAETGMELPLGVDDPSQVTEADLRPIRANRNSNNRIPIMDEKS</sequence>
<evidence type="ECO:0000256" key="3">
    <source>
        <dbReference type="ARBA" id="ARBA00022840"/>
    </source>
</evidence>
<dbReference type="KEGG" id="scd:Spica_0565"/>
<name>F8F181_GRAC1</name>
<organism evidence="10 11">
    <name type="scientific">Gracilinema caldarium (strain ATCC 51460 / DSM 7334 / H1)</name>
    <name type="common">Treponema caldarium</name>
    <dbReference type="NCBI Taxonomy" id="744872"/>
    <lineage>
        <taxon>Bacteria</taxon>
        <taxon>Pseudomonadati</taxon>
        <taxon>Spirochaetota</taxon>
        <taxon>Spirochaetia</taxon>
        <taxon>Spirochaetales</taxon>
        <taxon>Breznakiellaceae</taxon>
        <taxon>Gracilinema</taxon>
    </lineage>
</organism>
<dbReference type="GO" id="GO:0016887">
    <property type="term" value="F:ATP hydrolysis activity"/>
    <property type="evidence" value="ECO:0007669"/>
    <property type="project" value="InterPro"/>
</dbReference>
<keyword evidence="1 7" id="KW-0963">Cytoplasm</keyword>
<dbReference type="FunFam" id="3.40.50.300:FF:000984">
    <property type="entry name" value="Chromosome partition protein Smc"/>
    <property type="match status" value="1"/>
</dbReference>
<keyword evidence="6 7" id="KW-0238">DNA-binding</keyword>
<comment type="function">
    <text evidence="7">Required for chromosome condensation and partitioning.</text>
</comment>
<dbReference type="InterPro" id="IPR003395">
    <property type="entry name" value="RecF/RecN/SMC_N"/>
</dbReference>
<evidence type="ECO:0000256" key="4">
    <source>
        <dbReference type="ARBA" id="ARBA00023054"/>
    </source>
</evidence>
<dbReference type="InterPro" id="IPR024704">
    <property type="entry name" value="SMC"/>
</dbReference>
<dbReference type="Gene3D" id="6.10.140.1720">
    <property type="match status" value="1"/>
</dbReference>
<proteinExistence type="inferred from homology"/>
<feature type="coiled-coil region" evidence="7">
    <location>
        <begin position="248"/>
        <end position="408"/>
    </location>
</feature>
<dbReference type="AlphaFoldDB" id="F8F181"/>
<dbReference type="PANTHER" id="PTHR42963:SF1">
    <property type="entry name" value="DUF4476 DOMAIN-CONTAINING PROTEIN"/>
    <property type="match status" value="1"/>
</dbReference>
<feature type="domain" description="RecF/RecN/SMC N-terminal" evidence="9">
    <location>
        <begin position="2"/>
        <end position="925"/>
    </location>
</feature>
<dbReference type="PANTHER" id="PTHR42963">
    <property type="entry name" value="CHROMOSOME PARTITION PROTEIN MUKB"/>
    <property type="match status" value="1"/>
</dbReference>
<dbReference type="GO" id="GO:0007059">
    <property type="term" value="P:chromosome segregation"/>
    <property type="evidence" value="ECO:0007669"/>
    <property type="project" value="UniProtKB-UniRule"/>
</dbReference>
<dbReference type="InterPro" id="IPR027417">
    <property type="entry name" value="P-loop_NTPase"/>
</dbReference>
<evidence type="ECO:0000256" key="7">
    <source>
        <dbReference type="HAMAP-Rule" id="MF_01894"/>
    </source>
</evidence>
<dbReference type="GO" id="GO:0006260">
    <property type="term" value="P:DNA replication"/>
    <property type="evidence" value="ECO:0007669"/>
    <property type="project" value="UniProtKB-UniRule"/>
</dbReference>
<evidence type="ECO:0000256" key="1">
    <source>
        <dbReference type="ARBA" id="ARBA00022490"/>
    </source>
</evidence>
<keyword evidence="2 7" id="KW-0547">Nucleotide-binding</keyword>
<dbReference type="Gene3D" id="1.20.5.340">
    <property type="match status" value="1"/>
</dbReference>
<dbReference type="CDD" id="cd03278">
    <property type="entry name" value="ABC_SMC_barmotin"/>
    <property type="match status" value="1"/>
</dbReference>
<accession>F8F181</accession>
<dbReference type="RefSeq" id="WP_013968037.1">
    <property type="nucleotide sequence ID" value="NC_015732.1"/>
</dbReference>
<dbReference type="SUPFAM" id="SSF57997">
    <property type="entry name" value="Tropomyosin"/>
    <property type="match status" value="1"/>
</dbReference>
<evidence type="ECO:0000256" key="8">
    <source>
        <dbReference type="SAM" id="MobiDB-lite"/>
    </source>
</evidence>
<comment type="similarity">
    <text evidence="7">Belongs to the SMC family.</text>
</comment>
<keyword evidence="5" id="KW-0226">DNA condensation</keyword>
<dbReference type="PIRSF" id="PIRSF005719">
    <property type="entry name" value="SMC"/>
    <property type="match status" value="1"/>
</dbReference>
<dbReference type="InterPro" id="IPR011890">
    <property type="entry name" value="SMC_prok"/>
</dbReference>
<dbReference type="GO" id="GO:0005524">
    <property type="term" value="F:ATP binding"/>
    <property type="evidence" value="ECO:0007669"/>
    <property type="project" value="UniProtKB-UniRule"/>
</dbReference>
<dbReference type="GO" id="GO:0005737">
    <property type="term" value="C:cytoplasm"/>
    <property type="evidence" value="ECO:0007669"/>
    <property type="project" value="UniProtKB-SubCell"/>
</dbReference>
<feature type="coiled-coil region" evidence="7">
    <location>
        <begin position="167"/>
        <end position="201"/>
    </location>
</feature>
<dbReference type="HOGENOM" id="CLU_001042_2_2_12"/>
<comment type="subunit">
    <text evidence="7">Homodimer.</text>
</comment>
<dbReference type="Pfam" id="PF02463">
    <property type="entry name" value="SMC_N"/>
    <property type="match status" value="1"/>
</dbReference>
<feature type="coiled-coil region" evidence="7">
    <location>
        <begin position="748"/>
        <end position="785"/>
    </location>
</feature>
<dbReference type="GO" id="GO:0007062">
    <property type="term" value="P:sister chromatid cohesion"/>
    <property type="evidence" value="ECO:0007669"/>
    <property type="project" value="InterPro"/>
</dbReference>
<comment type="domain">
    <text evidence="7">Contains large globular domains required for ATP hydrolysis at each terminus and a third globular domain forming a flexible hinge near the middle of the molecule. These domains are separated by coiled-coil structures.</text>
</comment>
<comment type="subcellular location">
    <subcellularLocation>
        <location evidence="7">Cytoplasm</location>
    </subcellularLocation>
</comment>
<keyword evidence="4 7" id="KW-0175">Coiled coil</keyword>
<dbReference type="OrthoDB" id="9808768at2"/>
<evidence type="ECO:0000313" key="11">
    <source>
        <dbReference type="Proteomes" id="UP000000503"/>
    </source>
</evidence>
<feature type="binding site" evidence="7">
    <location>
        <begin position="32"/>
        <end position="39"/>
    </location>
    <ligand>
        <name>ATP</name>
        <dbReference type="ChEBI" id="CHEBI:30616"/>
    </ligand>
</feature>
<dbReference type="eggNOG" id="COG1196">
    <property type="taxonomic scope" value="Bacteria"/>
</dbReference>
<evidence type="ECO:0000313" key="10">
    <source>
        <dbReference type="EMBL" id="AEJ18725.1"/>
    </source>
</evidence>
<keyword evidence="3 7" id="KW-0067">ATP-binding</keyword>
<dbReference type="STRING" id="744872.Spica_0565"/>
<dbReference type="Gene3D" id="3.40.50.300">
    <property type="entry name" value="P-loop containing nucleotide triphosphate hydrolases"/>
    <property type="match status" value="2"/>
</dbReference>
<dbReference type="SUPFAM" id="SSF52540">
    <property type="entry name" value="P-loop containing nucleoside triphosphate hydrolases"/>
    <property type="match status" value="1"/>
</dbReference>
<dbReference type="EMBL" id="CP002868">
    <property type="protein sequence ID" value="AEJ18725.1"/>
    <property type="molecule type" value="Genomic_DNA"/>
</dbReference>
<evidence type="ECO:0000256" key="2">
    <source>
        <dbReference type="ARBA" id="ARBA00022741"/>
    </source>
</evidence>
<evidence type="ECO:0000259" key="9">
    <source>
        <dbReference type="Pfam" id="PF02463"/>
    </source>
</evidence>
<reference evidence="11" key="1">
    <citation type="journal article" date="2013" name="Stand. Genomic Sci.">
        <title>Genome sequence of the thermophilic fresh-water bacterium Spirochaeta caldaria type strain (H1(T)), reclassification of Spirochaeta caldaria, Spirochaeta stenostrepta, and Spirochaeta zuelzerae in the genus Treponema as Treponema caldaria comb. nov., Treponema stenostrepta comb. nov., and Treponema zuelzerae comb. nov., and emendation of the genus Treponema.</title>
        <authorList>
            <person name="Abt B."/>
            <person name="Goker M."/>
            <person name="Scheuner C."/>
            <person name="Han C."/>
            <person name="Lu M."/>
            <person name="Misra M."/>
            <person name="Lapidus A."/>
            <person name="Nolan M."/>
            <person name="Lucas S."/>
            <person name="Hammon N."/>
            <person name="Deshpande S."/>
            <person name="Cheng J.F."/>
            <person name="Tapia R."/>
            <person name="Goodwin L.A."/>
            <person name="Pitluck S."/>
            <person name="Liolios K."/>
            <person name="Pagani I."/>
            <person name="Ivanova N."/>
            <person name="Mavromatis K."/>
            <person name="Mikhailova N."/>
            <person name="Huntemann M."/>
            <person name="Pati A."/>
            <person name="Chen A."/>
            <person name="Palaniappan K."/>
            <person name="Land M."/>
            <person name="Hauser L."/>
            <person name="Jeffries C.D."/>
            <person name="Rohde M."/>
            <person name="Spring S."/>
            <person name="Gronow S."/>
            <person name="Detter J.C."/>
            <person name="Bristow J."/>
            <person name="Eisen J.A."/>
            <person name="Markowitz V."/>
            <person name="Hugenholtz P."/>
            <person name="Kyrpides N.C."/>
            <person name="Woyke T."/>
            <person name="Klenk H.P."/>
        </authorList>
    </citation>
    <scope>NUCLEOTIDE SEQUENCE</scope>
    <source>
        <strain evidence="11">ATCC 51460 / DSM 7334 / H1</strain>
    </source>
</reference>
<dbReference type="Proteomes" id="UP000000503">
    <property type="component" value="Chromosome"/>
</dbReference>
<dbReference type="InterPro" id="IPR050308">
    <property type="entry name" value="MukB/SMC"/>
</dbReference>
<dbReference type="GO" id="GO:0030261">
    <property type="term" value="P:chromosome condensation"/>
    <property type="evidence" value="ECO:0007669"/>
    <property type="project" value="UniProtKB-KW"/>
</dbReference>
<feature type="region of interest" description="Disordered" evidence="8">
    <location>
        <begin position="956"/>
        <end position="999"/>
    </location>
</feature>
<evidence type="ECO:0000256" key="6">
    <source>
        <dbReference type="ARBA" id="ARBA00023125"/>
    </source>
</evidence>
<gene>
    <name evidence="7" type="primary">smc</name>
    <name evidence="10" type="ordered locus">Spica_0565</name>
</gene>
<dbReference type="GO" id="GO:0003677">
    <property type="term" value="F:DNA binding"/>
    <property type="evidence" value="ECO:0007669"/>
    <property type="project" value="UniProtKB-UniRule"/>
</dbReference>
<feature type="coiled-coil region" evidence="7">
    <location>
        <begin position="523"/>
        <end position="697"/>
    </location>
</feature>